<evidence type="ECO:0000313" key="1">
    <source>
        <dbReference type="EMBL" id="UPL21509.1"/>
    </source>
</evidence>
<proteinExistence type="predicted"/>
<gene>
    <name evidence="1" type="ORF">MXF72_00045</name>
</gene>
<organism evidence="1 2">
    <name type="scientific">Alcaligenes faecalis</name>
    <dbReference type="NCBI Taxonomy" id="511"/>
    <lineage>
        <taxon>Bacteria</taxon>
        <taxon>Pseudomonadati</taxon>
        <taxon>Pseudomonadota</taxon>
        <taxon>Betaproteobacteria</taxon>
        <taxon>Burkholderiales</taxon>
        <taxon>Alcaligenaceae</taxon>
        <taxon>Alcaligenes</taxon>
    </lineage>
</organism>
<accession>A0AAE9HAU9</accession>
<name>A0AAE9HAU9_ALCFA</name>
<protein>
    <submittedName>
        <fullName evidence="1">Uncharacterized protein</fullName>
    </submittedName>
</protein>
<reference evidence="1" key="1">
    <citation type="submission" date="2022-04" db="EMBL/GenBank/DDBJ databases">
        <title>Genomic mining of Alcaligenes faecalis D334 producing ectoin and derivatives.</title>
        <authorList>
            <person name="Doan V.T."/>
            <person name="Quach N.T."/>
            <person name="Vu T.-H.-N."/>
            <person name="Phi Q.-T."/>
        </authorList>
    </citation>
    <scope>NUCLEOTIDE SEQUENCE</scope>
    <source>
        <strain evidence="1">D334</strain>
    </source>
</reference>
<dbReference type="AlphaFoldDB" id="A0AAE9HAU9"/>
<dbReference type="Proteomes" id="UP000830925">
    <property type="component" value="Chromosome"/>
</dbReference>
<dbReference type="EMBL" id="CP095873">
    <property type="protein sequence ID" value="UPL21509.1"/>
    <property type="molecule type" value="Genomic_DNA"/>
</dbReference>
<evidence type="ECO:0000313" key="2">
    <source>
        <dbReference type="Proteomes" id="UP000830925"/>
    </source>
</evidence>
<dbReference type="RefSeq" id="WP_247966234.1">
    <property type="nucleotide sequence ID" value="NZ_CP095873.1"/>
</dbReference>
<sequence length="74" mass="8552">MLFSTGRGTSKQSENHAAMNYLQKEAWIPDELYLGRSNPSFQKLFQFISHQLLLFFSQILLSSKTRGMARKKPT</sequence>